<feature type="disulfide bond" evidence="9">
    <location>
        <begin position="663"/>
        <end position="668"/>
    </location>
</feature>
<dbReference type="Proteomes" id="UP001652740">
    <property type="component" value="Unplaced"/>
</dbReference>
<dbReference type="AlphaFoldDB" id="A0A6J1WF64"/>
<keyword evidence="9" id="KW-0479">Metal-binding</keyword>
<evidence type="ECO:0007829" key="9">
    <source>
        <dbReference type="PDB" id="8CAN"/>
    </source>
</evidence>
<keyword evidence="7" id="KW-1185">Reference proteome</keyword>
<feature type="binding site" evidence="9">
    <location>
        <position position="360"/>
    </location>
    <ligand>
        <name>Cu(2+)</name>
        <dbReference type="ChEBI" id="CHEBI:29036"/>
        <label>3</label>
    </ligand>
</feature>
<dbReference type="Gene3D" id="1.20.1370.10">
    <property type="entry name" value="Hemocyanin, N-terminal domain"/>
    <property type="match status" value="1"/>
</dbReference>
<protein>
    <submittedName>
        <fullName evidence="8">Basic juvenile hormone-suppressible protein 1</fullName>
    </submittedName>
</protein>
<dbReference type="Gene3D" id="1.10.1280.10">
    <property type="entry name" value="Di-copper center containing domain from catechol oxidase"/>
    <property type="match status" value="1"/>
</dbReference>
<dbReference type="Pfam" id="PF03722">
    <property type="entry name" value="Hemocyanin_N"/>
    <property type="match status" value="1"/>
</dbReference>
<evidence type="ECO:0000256" key="1">
    <source>
        <dbReference type="ARBA" id="ARBA00022761"/>
    </source>
</evidence>
<dbReference type="PRINTS" id="PR00187">
    <property type="entry name" value="HAEMOCYANIN"/>
</dbReference>
<dbReference type="Gene3D" id="2.60.40.1520">
    <property type="entry name" value="Hemocyanin, C-terminal domain"/>
    <property type="match status" value="1"/>
</dbReference>
<dbReference type="InterPro" id="IPR037020">
    <property type="entry name" value="Hemocyanin_C_sf"/>
</dbReference>
<feature type="binding site" evidence="9">
    <location>
        <position position="54"/>
    </location>
    <ligand>
        <name>Cu(2+)</name>
        <dbReference type="ChEBI" id="CHEBI:29036"/>
        <label>1</label>
    </ligand>
</feature>
<feature type="binding site" evidence="9">
    <location>
        <position position="500"/>
    </location>
    <ligand>
        <name>Cu(2+)</name>
        <dbReference type="ChEBI" id="CHEBI:29036"/>
        <label>1</label>
    </ligand>
</feature>
<keyword evidence="3" id="KW-0732">Signal</keyword>
<dbReference type="InterPro" id="IPR005204">
    <property type="entry name" value="Hemocyanin_N"/>
</dbReference>
<evidence type="ECO:0000259" key="4">
    <source>
        <dbReference type="Pfam" id="PF00372"/>
    </source>
</evidence>
<gene>
    <name evidence="8" type="primary">LOC113509921</name>
</gene>
<dbReference type="GO" id="GO:0045735">
    <property type="term" value="F:nutrient reservoir activity"/>
    <property type="evidence" value="ECO:0007669"/>
    <property type="project" value="UniProtKB-KW"/>
</dbReference>
<evidence type="ECO:0000256" key="3">
    <source>
        <dbReference type="SAM" id="SignalP"/>
    </source>
</evidence>
<dbReference type="InParanoid" id="A0A6J1WF64"/>
<dbReference type="SUPFAM" id="SSF48056">
    <property type="entry name" value="Di-copper centre-containing domain"/>
    <property type="match status" value="1"/>
</dbReference>
<sequence>MVVTMRLVVAAVLLAAVAASVVHDELKNIVITKEPMKNMDMKSKEMCILKLMNHILQPTMYEDVREVAKAWVLEENEDKYMKMEAVKEFINTYKMGMLPRGEVFVHMDHKHVEEAVKVFKLLYFANDFDVFLKTACWLRERINGGMFVYALTAAIFHRSDCSGIKIPAPYEIYPYLFVDSNILHKAFMMKMSKAAMDPVMKNYYGIKVKDNSMVIIDWRKGLRHTMSEFDRTSYFTEDIDLNTYLYYMHMSYPYWMNEDMYRVNKERRGEAMWYGYQQLQARLRLERLSHHMCDLKPLDLDGTLDEGYWPKILLHTGDEMPVRYNKMKLTNENNIKYRLLLEDNKRLIRDGIKKGHMAMHDGTTVSLKKPDDIENLCRIVLGGFVSKDDHKGKSSIWRNLAKTMLSYGTYNMGKYTYIPTAADMYSTALRDPGMWKMLKLISEYFIMFKEMLPKYTRDELDFPGVKIEQVTTDKLVTFMDEYDVDITNAVYLDHDEMQKHRSDMMYVARMHRLNHQPFKITIDVASDKAVECVVRVFLGPKLDCMGRFTSVNDKRNDMVEIDSFLYKLETGKNTIVRDSLEMNNVIKERPWSRNNWAMDPSGGQKAQDNWWYKSRIGFPHRLLLPMGSHGGMPYQMFVIVTPVRAGMSLPSIDMNTAKERKACRWTVCMDTMPLGFPFDRPIDETNFYTKNMKFHDVMVYTKDLAMSNMVKDVDMSEMVMKRDDLTYLDKDMLVKRSYKSVMMMSGDDMTHM</sequence>
<dbReference type="PANTHER" id="PTHR11511:SF5">
    <property type="entry name" value="FAT-BODY PROTEIN 1-RELATED"/>
    <property type="match status" value="1"/>
</dbReference>
<dbReference type="PANTHER" id="PTHR11511">
    <property type="entry name" value="LARVAL STORAGE PROTEIN/PHENOLOXIDASE"/>
    <property type="match status" value="1"/>
</dbReference>
<feature type="signal peptide" evidence="3">
    <location>
        <begin position="1"/>
        <end position="19"/>
    </location>
</feature>
<feature type="chain" id="PRO_5045628517" evidence="3">
    <location>
        <begin position="20"/>
        <end position="752"/>
    </location>
</feature>
<reference evidence="9" key="1">
    <citation type="journal article" date="2023" name="Sci. Adv.">
        <title>Plastic degradation by insect hexamerins: Near-atomic resolution structures of the polyethylene-degrading proteins from the wax worm saliva.</title>
        <authorList>
            <person name="Spinola-Amilibia M."/>
            <person name="Illanes-Vicioso R."/>
            <person name="Ruiz-Lopez E."/>
            <person name="Colomer-Vidal P."/>
            <person name="Rodriguez-Ventura F."/>
            <person name="Peces Perez R."/>
            <person name="Arias C.F."/>
            <person name="Torroba T."/>
            <person name="Sola M."/>
            <person name="Arias-Palomo E."/>
            <person name="Bertocchini F."/>
        </authorList>
    </citation>
    <scope>STRUCTURE BY ELECTRON MICROSCOPY (1.93 ANGSTROMS)</scope>
    <scope>DISULFIDE BONDS</scope>
</reference>
<feature type="binding site" evidence="9">
    <location>
        <position position="515"/>
    </location>
    <ligand>
        <name>Cu(2+)</name>
        <dbReference type="ChEBI" id="CHEBI:29036"/>
        <label>4</label>
    </ligand>
</feature>
<dbReference type="InterPro" id="IPR036697">
    <property type="entry name" value="Hemocyanin_N_sf"/>
</dbReference>
<dbReference type="Pfam" id="PF03723">
    <property type="entry name" value="Hemocyanin_C"/>
    <property type="match status" value="1"/>
</dbReference>
<evidence type="ECO:0000259" key="5">
    <source>
        <dbReference type="Pfam" id="PF03722"/>
    </source>
</evidence>
<dbReference type="InterPro" id="IPR014756">
    <property type="entry name" value="Ig_E-set"/>
</dbReference>
<dbReference type="SMR" id="A0A6J1WF64"/>
<evidence type="ECO:0000313" key="7">
    <source>
        <dbReference type="Proteomes" id="UP001652740"/>
    </source>
</evidence>
<dbReference type="InterPro" id="IPR008922">
    <property type="entry name" value="Di-copper_centre_dom_sf"/>
</dbReference>
<name>A0A6J1WF64_GALME</name>
<evidence type="ECO:0000256" key="2">
    <source>
        <dbReference type="ARBA" id="ARBA00038082"/>
    </source>
</evidence>
<dbReference type="Pfam" id="PF00372">
    <property type="entry name" value="Hemocyanin_M"/>
    <property type="match status" value="1"/>
</dbReference>
<feature type="binding site" evidence="9">
    <location>
        <position position="291"/>
    </location>
    <ligand>
        <name>Cu(2+)</name>
        <dbReference type="ChEBI" id="CHEBI:29036"/>
        <label>2</label>
    </ligand>
</feature>
<feature type="domain" description="Hemocyanin middle" evidence="4">
    <location>
        <begin position="168"/>
        <end position="445"/>
    </location>
</feature>
<dbReference type="InterPro" id="IPR005203">
    <property type="entry name" value="Hemocyanin_C"/>
</dbReference>
<keyword evidence="9" id="KW-0002">3D-structure</keyword>
<feature type="binding site" evidence="9">
    <location>
        <position position="290"/>
    </location>
    <ligand>
        <name>Cu(2+)</name>
        <dbReference type="ChEBI" id="CHEBI:29036"/>
        <label>2</label>
    </ligand>
</feature>
<dbReference type="SUPFAM" id="SSF48050">
    <property type="entry name" value="Hemocyanin, N-terminal domain"/>
    <property type="match status" value="1"/>
</dbReference>
<organism evidence="7 8">
    <name type="scientific">Galleria mellonella</name>
    <name type="common">Greater wax moth</name>
    <dbReference type="NCBI Taxonomy" id="7137"/>
    <lineage>
        <taxon>Eukaryota</taxon>
        <taxon>Metazoa</taxon>
        <taxon>Ecdysozoa</taxon>
        <taxon>Arthropoda</taxon>
        <taxon>Hexapoda</taxon>
        <taxon>Insecta</taxon>
        <taxon>Pterygota</taxon>
        <taxon>Neoptera</taxon>
        <taxon>Endopterygota</taxon>
        <taxon>Lepidoptera</taxon>
        <taxon>Glossata</taxon>
        <taxon>Ditrysia</taxon>
        <taxon>Pyraloidea</taxon>
        <taxon>Pyralidae</taxon>
        <taxon>Galleriinae</taxon>
        <taxon>Galleria</taxon>
    </lineage>
</organism>
<dbReference type="InterPro" id="IPR000896">
    <property type="entry name" value="Hemocyanin/hexamerin_mid_dom"/>
</dbReference>
<dbReference type="KEGG" id="gmw:113509921"/>
<evidence type="ECO:0000313" key="8">
    <source>
        <dbReference type="RefSeq" id="XP_026749149.2"/>
    </source>
</evidence>
<feature type="domain" description="Hemocyanin N-terminal" evidence="5">
    <location>
        <begin position="43"/>
        <end position="162"/>
    </location>
</feature>
<dbReference type="EMDB" id="EMD-16531"/>
<dbReference type="GeneID" id="113509921"/>
<dbReference type="PDB" id="8CAN">
    <property type="method" value="EM"/>
    <property type="resolution" value="1.93 A"/>
    <property type="chains" value="A/B/C/D/E/F=1-752"/>
</dbReference>
<keyword evidence="1" id="KW-0758">Storage protein</keyword>
<dbReference type="InterPro" id="IPR013788">
    <property type="entry name" value="Hemocyanin/hexamerin"/>
</dbReference>
<feature type="binding site" evidence="9">
    <location>
        <position position="390"/>
    </location>
    <ligand>
        <name>Cu(2+)</name>
        <dbReference type="ChEBI" id="CHEBI:29036"/>
        <label>3</label>
    </ligand>
</feature>
<dbReference type="SUPFAM" id="SSF81296">
    <property type="entry name" value="E set domains"/>
    <property type="match status" value="1"/>
</dbReference>
<proteinExistence type="evidence at protein level"/>
<reference evidence="8" key="2">
    <citation type="submission" date="2025-08" db="UniProtKB">
        <authorList>
            <consortium name="RefSeq"/>
        </authorList>
    </citation>
    <scope>IDENTIFICATION</scope>
    <source>
        <tissue evidence="8">Whole larvae</tissue>
    </source>
</reference>
<feature type="domain" description="Hemocyanin C-terminal" evidence="6">
    <location>
        <begin position="454"/>
        <end position="700"/>
    </location>
</feature>
<comment type="similarity">
    <text evidence="2">Belongs to the hemocyanin family.</text>
</comment>
<dbReference type="RefSeq" id="XP_026749149.2">
    <property type="nucleotide sequence ID" value="XM_026893348.3"/>
</dbReference>
<feature type="binding site" evidence="9">
    <location>
        <position position="620"/>
    </location>
    <ligand>
        <name>Cu(2+)</name>
        <dbReference type="ChEBI" id="CHEBI:29036"/>
        <label>4</label>
    </ligand>
</feature>
<dbReference type="GO" id="GO:0005615">
    <property type="term" value="C:extracellular space"/>
    <property type="evidence" value="ECO:0007669"/>
    <property type="project" value="UniProtKB-ARBA"/>
</dbReference>
<accession>A0A6J1WF64</accession>
<dbReference type="PROSITE" id="PS00209">
    <property type="entry name" value="HEMOCYANIN_1"/>
    <property type="match status" value="1"/>
</dbReference>
<feature type="disulfide bond" evidence="9">
    <location>
        <begin position="293"/>
        <end position="544"/>
    </location>
</feature>
<evidence type="ECO:0000259" key="6">
    <source>
        <dbReference type="Pfam" id="PF03723"/>
    </source>
</evidence>